<feature type="transmembrane region" description="Helical" evidence="1">
    <location>
        <begin position="190"/>
        <end position="211"/>
    </location>
</feature>
<feature type="transmembrane region" description="Helical" evidence="1">
    <location>
        <begin position="154"/>
        <end position="170"/>
    </location>
</feature>
<evidence type="ECO:0000313" key="3">
    <source>
        <dbReference type="Proteomes" id="UP000475249"/>
    </source>
</evidence>
<accession>A0A6L9EBF1</accession>
<dbReference type="Proteomes" id="UP000475249">
    <property type="component" value="Unassembled WGS sequence"/>
</dbReference>
<sequence length="294" mass="33382">MNETNYIEFKKKRELGSILSDTFAFLRNQFKPFFSIFFRIVGPYLLVMLLSYGFYMYTVGDFVNFNIERSDSVANTFLILLVAVLLIFSVIAVYVISQATTLFYIRSYANNKGKADYAEIRKEVYQSFWNFIGLGILVGLSVGIGFMFCFIPGIYLYVPLMLSFSVMVFNQKGVTDAYSYSFTLVKDHWWMTFASLFVVGIIVTVASYAFALPSTLYTWMKMGIISGEVDPVSLDGNFFDPISILLGMLSTLAQFLLNIISVVAGVLIYFDLNEKKNFTGTYERIQNLGESAEN</sequence>
<keyword evidence="3" id="KW-1185">Reference proteome</keyword>
<feature type="transmembrane region" description="Helical" evidence="1">
    <location>
        <begin position="77"/>
        <end position="105"/>
    </location>
</feature>
<reference evidence="2 3" key="1">
    <citation type="submission" date="2020-01" db="EMBL/GenBank/DDBJ databases">
        <title>Bacteria diversity of Porities sp.</title>
        <authorList>
            <person name="Wang G."/>
        </authorList>
    </citation>
    <scope>NUCLEOTIDE SEQUENCE [LARGE SCALE GENOMIC DNA]</scope>
    <source>
        <strain evidence="2 3">R33</strain>
    </source>
</reference>
<proteinExistence type="predicted"/>
<feature type="transmembrane region" description="Helical" evidence="1">
    <location>
        <begin position="36"/>
        <end position="57"/>
    </location>
</feature>
<evidence type="ECO:0000313" key="2">
    <source>
        <dbReference type="EMBL" id="NAS12040.1"/>
    </source>
</evidence>
<name>A0A6L9EBF1_9FLAO</name>
<protein>
    <recommendedName>
        <fullName evidence="4">Membrane domain of glycerophosphoryl diester phosphodiesterase</fullName>
    </recommendedName>
</protein>
<gene>
    <name evidence="2" type="ORF">GTQ38_08515</name>
</gene>
<comment type="caution">
    <text evidence="2">The sequence shown here is derived from an EMBL/GenBank/DDBJ whole genome shotgun (WGS) entry which is preliminary data.</text>
</comment>
<keyword evidence="1" id="KW-0472">Membrane</keyword>
<organism evidence="2 3">
    <name type="scientific">Poritiphilus flavus</name>
    <dbReference type="NCBI Taxonomy" id="2697053"/>
    <lineage>
        <taxon>Bacteria</taxon>
        <taxon>Pseudomonadati</taxon>
        <taxon>Bacteroidota</taxon>
        <taxon>Flavobacteriia</taxon>
        <taxon>Flavobacteriales</taxon>
        <taxon>Flavobacteriaceae</taxon>
        <taxon>Poritiphilus</taxon>
    </lineage>
</organism>
<feature type="transmembrane region" description="Helical" evidence="1">
    <location>
        <begin position="128"/>
        <end position="148"/>
    </location>
</feature>
<keyword evidence="1" id="KW-1133">Transmembrane helix</keyword>
<keyword evidence="1" id="KW-0812">Transmembrane</keyword>
<dbReference type="RefSeq" id="WP_161435068.1">
    <property type="nucleotide sequence ID" value="NZ_WXYO01000003.1"/>
</dbReference>
<dbReference type="EMBL" id="WXYO01000003">
    <property type="protein sequence ID" value="NAS12040.1"/>
    <property type="molecule type" value="Genomic_DNA"/>
</dbReference>
<feature type="transmembrane region" description="Helical" evidence="1">
    <location>
        <begin position="242"/>
        <end position="270"/>
    </location>
</feature>
<dbReference type="AlphaFoldDB" id="A0A6L9EBF1"/>
<evidence type="ECO:0008006" key="4">
    <source>
        <dbReference type="Google" id="ProtNLM"/>
    </source>
</evidence>
<evidence type="ECO:0000256" key="1">
    <source>
        <dbReference type="SAM" id="Phobius"/>
    </source>
</evidence>